<evidence type="ECO:0000313" key="1">
    <source>
        <dbReference type="EMBL" id="CAI2366243.1"/>
    </source>
</evidence>
<gene>
    <name evidence="1" type="ORF">ECRASSUSDP1_LOCUS7515</name>
</gene>
<keyword evidence="2" id="KW-1185">Reference proteome</keyword>
<protein>
    <submittedName>
        <fullName evidence="1">Uncharacterized protein</fullName>
    </submittedName>
</protein>
<reference evidence="1" key="1">
    <citation type="submission" date="2023-07" db="EMBL/GenBank/DDBJ databases">
        <authorList>
            <consortium name="AG Swart"/>
            <person name="Singh M."/>
            <person name="Singh A."/>
            <person name="Seah K."/>
            <person name="Emmerich C."/>
        </authorList>
    </citation>
    <scope>NUCLEOTIDE SEQUENCE</scope>
    <source>
        <strain evidence="1">DP1</strain>
    </source>
</reference>
<accession>A0AAD1UFA3</accession>
<proteinExistence type="predicted"/>
<dbReference type="Proteomes" id="UP001295684">
    <property type="component" value="Unassembled WGS sequence"/>
</dbReference>
<dbReference type="AlphaFoldDB" id="A0AAD1UFA3"/>
<sequence length="83" mass="9660">MKHNGSPVLGTHQSKKLPNLRRRVFLDDSKSISYKSFSSTRRLGTKRKGMEIREKKIRAKVSEGVFCKIKILRVWSNNKVKIM</sequence>
<name>A0AAD1UFA3_EUPCR</name>
<organism evidence="1 2">
    <name type="scientific">Euplotes crassus</name>
    <dbReference type="NCBI Taxonomy" id="5936"/>
    <lineage>
        <taxon>Eukaryota</taxon>
        <taxon>Sar</taxon>
        <taxon>Alveolata</taxon>
        <taxon>Ciliophora</taxon>
        <taxon>Intramacronucleata</taxon>
        <taxon>Spirotrichea</taxon>
        <taxon>Hypotrichia</taxon>
        <taxon>Euplotida</taxon>
        <taxon>Euplotidae</taxon>
        <taxon>Moneuplotes</taxon>
    </lineage>
</organism>
<evidence type="ECO:0000313" key="2">
    <source>
        <dbReference type="Proteomes" id="UP001295684"/>
    </source>
</evidence>
<comment type="caution">
    <text evidence="1">The sequence shown here is derived from an EMBL/GenBank/DDBJ whole genome shotgun (WGS) entry which is preliminary data.</text>
</comment>
<dbReference type="EMBL" id="CAMPGE010007324">
    <property type="protein sequence ID" value="CAI2366243.1"/>
    <property type="molecule type" value="Genomic_DNA"/>
</dbReference>